<feature type="transmembrane region" description="Helical" evidence="1">
    <location>
        <begin position="21"/>
        <end position="44"/>
    </location>
</feature>
<dbReference type="EMBL" id="PQFF01000040">
    <property type="protein sequence ID" value="RHZ86940.1"/>
    <property type="molecule type" value="Genomic_DNA"/>
</dbReference>
<protein>
    <submittedName>
        <fullName evidence="2">Uncharacterized protein</fullName>
    </submittedName>
</protein>
<reference evidence="2 3" key="1">
    <citation type="submission" date="2018-08" db="EMBL/GenBank/DDBJ databases">
        <title>Genome and evolution of the arbuscular mycorrhizal fungus Diversispora epigaea (formerly Glomus versiforme) and its bacterial endosymbionts.</title>
        <authorList>
            <person name="Sun X."/>
            <person name="Fei Z."/>
            <person name="Harrison M."/>
        </authorList>
    </citation>
    <scope>NUCLEOTIDE SEQUENCE [LARGE SCALE GENOMIC DNA]</scope>
    <source>
        <strain evidence="2 3">IT104</strain>
    </source>
</reference>
<evidence type="ECO:0000313" key="2">
    <source>
        <dbReference type="EMBL" id="RHZ86940.1"/>
    </source>
</evidence>
<gene>
    <name evidence="2" type="ORF">Glove_42g42</name>
</gene>
<evidence type="ECO:0000313" key="3">
    <source>
        <dbReference type="Proteomes" id="UP000266861"/>
    </source>
</evidence>
<accession>A0A397JR23</accession>
<sequence length="66" mass="8020">MRILKKYVPKNKSRVYLYEYVYLYQISGSSSSINIHLLNLFVYIKYQPIFTILDVFNNFYIDNNKI</sequence>
<dbReference type="Proteomes" id="UP000266861">
    <property type="component" value="Unassembled WGS sequence"/>
</dbReference>
<evidence type="ECO:0000256" key="1">
    <source>
        <dbReference type="SAM" id="Phobius"/>
    </source>
</evidence>
<keyword evidence="1" id="KW-1133">Transmembrane helix</keyword>
<keyword evidence="3" id="KW-1185">Reference proteome</keyword>
<name>A0A397JR23_9GLOM</name>
<proteinExistence type="predicted"/>
<comment type="caution">
    <text evidence="2">The sequence shown here is derived from an EMBL/GenBank/DDBJ whole genome shotgun (WGS) entry which is preliminary data.</text>
</comment>
<keyword evidence="1" id="KW-0812">Transmembrane</keyword>
<organism evidence="2 3">
    <name type="scientific">Diversispora epigaea</name>
    <dbReference type="NCBI Taxonomy" id="1348612"/>
    <lineage>
        <taxon>Eukaryota</taxon>
        <taxon>Fungi</taxon>
        <taxon>Fungi incertae sedis</taxon>
        <taxon>Mucoromycota</taxon>
        <taxon>Glomeromycotina</taxon>
        <taxon>Glomeromycetes</taxon>
        <taxon>Diversisporales</taxon>
        <taxon>Diversisporaceae</taxon>
        <taxon>Diversispora</taxon>
    </lineage>
</organism>
<dbReference type="AlphaFoldDB" id="A0A397JR23"/>
<keyword evidence="1" id="KW-0472">Membrane</keyword>